<protein>
    <submittedName>
        <fullName evidence="1">Uncharacterized protein</fullName>
    </submittedName>
</protein>
<dbReference type="EMBL" id="OZ023703">
    <property type="protein sequence ID" value="CAK9872292.1"/>
    <property type="molecule type" value="Genomic_DNA"/>
</dbReference>
<gene>
    <name evidence="1" type="ORF">CSSPJE1EN2_LOCUS14889</name>
</gene>
<accession>A0ABP1BAL0</accession>
<reference evidence="1 2" key="1">
    <citation type="submission" date="2024-03" db="EMBL/GenBank/DDBJ databases">
        <authorList>
            <consortium name="ELIXIR-Norway"/>
            <consortium name="Elixir Norway"/>
        </authorList>
    </citation>
    <scope>NUCLEOTIDE SEQUENCE [LARGE SCALE GENOMIC DNA]</scope>
</reference>
<sequence>MFCFLSPFRCLAEEYYIRHIDGCTVDERGEQCIKKCLDAAIEQRSNELLLQAFVDVTDNDWASYMATYAGDGKETVWIVRRFEEDDGVFDETCSTDYLRKLGMLVRLISDKMPSIGGVIIAGIPLEGPQLGQTGGHAESIIS</sequence>
<name>A0ABP1BAL0_9BRYO</name>
<evidence type="ECO:0000313" key="2">
    <source>
        <dbReference type="Proteomes" id="UP001497522"/>
    </source>
</evidence>
<evidence type="ECO:0000313" key="1">
    <source>
        <dbReference type="EMBL" id="CAK9872292.1"/>
    </source>
</evidence>
<dbReference type="Proteomes" id="UP001497522">
    <property type="component" value="Chromosome 2"/>
</dbReference>
<organism evidence="1 2">
    <name type="scientific">Sphagnum jensenii</name>
    <dbReference type="NCBI Taxonomy" id="128206"/>
    <lineage>
        <taxon>Eukaryota</taxon>
        <taxon>Viridiplantae</taxon>
        <taxon>Streptophyta</taxon>
        <taxon>Embryophyta</taxon>
        <taxon>Bryophyta</taxon>
        <taxon>Sphagnophytina</taxon>
        <taxon>Sphagnopsida</taxon>
        <taxon>Sphagnales</taxon>
        <taxon>Sphagnaceae</taxon>
        <taxon>Sphagnum</taxon>
    </lineage>
</organism>
<keyword evidence="2" id="KW-1185">Reference proteome</keyword>
<proteinExistence type="predicted"/>